<organism evidence="3 4">
    <name type="scientific">Pandoraea iniqua</name>
    <dbReference type="NCBI Taxonomy" id="2508288"/>
    <lineage>
        <taxon>Bacteria</taxon>
        <taxon>Pseudomonadati</taxon>
        <taxon>Pseudomonadota</taxon>
        <taxon>Betaproteobacteria</taxon>
        <taxon>Burkholderiales</taxon>
        <taxon>Burkholderiaceae</taxon>
        <taxon>Pandoraea</taxon>
    </lineage>
</organism>
<sequence length="175" mass="17509">MNKPAARITLLVASLLLVPPLPAQAAVYNNGTGTTTFTVTLVITAGCTVAATPMSFGTLSNLNTAQTTTSTVSVTCTNTTPYNVGLSAGSGTGSTVTARVLTGAASGNTSTIAYGLYQDSGHATVWGTTQGTNTQAGTGNGIAQAFTVYGQLPVSAGAIPQPDTYTSVITATVYF</sequence>
<evidence type="ECO:0000256" key="1">
    <source>
        <dbReference type="SAM" id="SignalP"/>
    </source>
</evidence>
<protein>
    <submittedName>
        <fullName evidence="3">Spore coat protein U</fullName>
    </submittedName>
</protein>
<dbReference type="PANTHER" id="PTHR37089:SF4">
    <property type="entry name" value="EXPORTED PROTEIN"/>
    <property type="match status" value="1"/>
</dbReference>
<keyword evidence="1" id="KW-0732">Signal</keyword>
<dbReference type="PANTHER" id="PTHR37089">
    <property type="entry name" value="PROTEIN U-RELATED"/>
    <property type="match status" value="1"/>
</dbReference>
<evidence type="ECO:0000313" key="3">
    <source>
        <dbReference type="EMBL" id="VVE29341.1"/>
    </source>
</evidence>
<feature type="domain" description="Spore coat protein U/FanG" evidence="2">
    <location>
        <begin position="34"/>
        <end position="172"/>
    </location>
</feature>
<dbReference type="AlphaFoldDB" id="A0A5E4VLU2"/>
<evidence type="ECO:0000313" key="4">
    <source>
        <dbReference type="Proteomes" id="UP000333828"/>
    </source>
</evidence>
<proteinExistence type="predicted"/>
<reference evidence="3 4" key="1">
    <citation type="submission" date="2019-08" db="EMBL/GenBank/DDBJ databases">
        <authorList>
            <person name="Peeters C."/>
        </authorList>
    </citation>
    <scope>NUCLEOTIDE SEQUENCE [LARGE SCALE GENOMIC DNA]</scope>
    <source>
        <strain evidence="3 4">LMG 31115</strain>
    </source>
</reference>
<dbReference type="EMBL" id="CABPSI010000004">
    <property type="protein sequence ID" value="VVE29341.1"/>
    <property type="molecule type" value="Genomic_DNA"/>
</dbReference>
<dbReference type="Pfam" id="PF05229">
    <property type="entry name" value="SCPU"/>
    <property type="match status" value="1"/>
</dbReference>
<keyword evidence="3" id="KW-0167">Capsid protein</keyword>
<keyword evidence="3" id="KW-0946">Virion</keyword>
<keyword evidence="4" id="KW-1185">Reference proteome</keyword>
<dbReference type="InterPro" id="IPR007893">
    <property type="entry name" value="Spore_coat_U/FanG"/>
</dbReference>
<gene>
    <name evidence="3" type="ORF">PIN31115_03544</name>
</gene>
<accession>A0A5E4VLU2</accession>
<dbReference type="SMART" id="SM00972">
    <property type="entry name" value="SCPU"/>
    <property type="match status" value="1"/>
</dbReference>
<dbReference type="RefSeq" id="WP_150685170.1">
    <property type="nucleotide sequence ID" value="NZ_CABPSF010000003.1"/>
</dbReference>
<dbReference type="Proteomes" id="UP000333828">
    <property type="component" value="Unassembled WGS sequence"/>
</dbReference>
<name>A0A5E4VLU2_9BURK</name>
<feature type="chain" id="PRO_5030116987" evidence="1">
    <location>
        <begin position="26"/>
        <end position="175"/>
    </location>
</feature>
<evidence type="ECO:0000259" key="2">
    <source>
        <dbReference type="Pfam" id="PF05229"/>
    </source>
</evidence>
<dbReference type="InterPro" id="IPR053167">
    <property type="entry name" value="Spore_coat_component"/>
</dbReference>
<feature type="signal peptide" evidence="1">
    <location>
        <begin position="1"/>
        <end position="25"/>
    </location>
</feature>